<accession>A0A0F0KS51</accession>
<reference evidence="1 2" key="1">
    <citation type="submission" date="2015-02" db="EMBL/GenBank/DDBJ databases">
        <title>Draft genome sequences of ten Microbacterium spp. with emphasis on heavy metal contaminated environments.</title>
        <authorList>
            <person name="Corretto E."/>
        </authorList>
    </citation>
    <scope>NUCLEOTIDE SEQUENCE [LARGE SCALE GENOMIC DNA]</scope>
    <source>
        <strain evidence="1 2">DSM 12966</strain>
    </source>
</reference>
<evidence type="ECO:0008006" key="3">
    <source>
        <dbReference type="Google" id="ProtNLM"/>
    </source>
</evidence>
<dbReference type="InterPro" id="IPR010371">
    <property type="entry name" value="YBR137W-like"/>
</dbReference>
<dbReference type="KEGG" id="mfol:DXT68_04150"/>
<dbReference type="RefSeq" id="WP_045253459.1">
    <property type="nucleotide sequence ID" value="NZ_CP031425.1"/>
</dbReference>
<sequence>MSDHARFAQLEAEHGDLVLRRFDRRDAWQLGRSIAERALTDGLPVAVDVRTASGILFHASLPGATGDNDVWAAKKSATALRFETSTALLEARIENGGRDMYEPGWLDPATYAVAGGAVPLRVDGVGLVAVATVSGLPSADDHDLVVAGIRGLGLLIG</sequence>
<dbReference type="PIRSF" id="PIRSF008757">
    <property type="entry name" value="UCP008757"/>
    <property type="match status" value="1"/>
</dbReference>
<dbReference type="PATRIC" id="fig|104336.4.peg.1046"/>
<keyword evidence="2" id="KW-1185">Reference proteome</keyword>
<dbReference type="EMBL" id="JYIU01000035">
    <property type="protein sequence ID" value="KJL23683.1"/>
    <property type="molecule type" value="Genomic_DNA"/>
</dbReference>
<comment type="caution">
    <text evidence="1">The sequence shown here is derived from an EMBL/GenBank/DDBJ whole genome shotgun (WGS) entry which is preliminary data.</text>
</comment>
<dbReference type="AlphaFoldDB" id="A0A0F0KS51"/>
<dbReference type="GeneID" id="94443572"/>
<protein>
    <recommendedName>
        <fullName evidence="3">Heme-degrading domain-containing protein</fullName>
    </recommendedName>
</protein>
<organism evidence="1 2">
    <name type="scientific">Microbacterium foliorum</name>
    <dbReference type="NCBI Taxonomy" id="104336"/>
    <lineage>
        <taxon>Bacteria</taxon>
        <taxon>Bacillati</taxon>
        <taxon>Actinomycetota</taxon>
        <taxon>Actinomycetes</taxon>
        <taxon>Micrococcales</taxon>
        <taxon>Microbacteriaceae</taxon>
        <taxon>Microbacterium</taxon>
    </lineage>
</organism>
<evidence type="ECO:0000313" key="1">
    <source>
        <dbReference type="EMBL" id="KJL23683.1"/>
    </source>
</evidence>
<dbReference type="Proteomes" id="UP000033572">
    <property type="component" value="Unassembled WGS sequence"/>
</dbReference>
<dbReference type="PANTHER" id="PTHR28255">
    <property type="match status" value="1"/>
</dbReference>
<dbReference type="InterPro" id="IPR005624">
    <property type="entry name" value="PduO/GlcC-like"/>
</dbReference>
<dbReference type="PANTHER" id="PTHR28255:SF1">
    <property type="entry name" value="UPF0303 PROTEIN YBR137W"/>
    <property type="match status" value="1"/>
</dbReference>
<dbReference type="InterPro" id="IPR038084">
    <property type="entry name" value="PduO/GlcC-like_sf"/>
</dbReference>
<name>A0A0F0KS51_9MICO</name>
<gene>
    <name evidence="1" type="ORF">RN50_01023</name>
</gene>
<evidence type="ECO:0000313" key="2">
    <source>
        <dbReference type="Proteomes" id="UP000033572"/>
    </source>
</evidence>
<proteinExistence type="predicted"/>
<dbReference type="SUPFAM" id="SSF143744">
    <property type="entry name" value="GlcG-like"/>
    <property type="match status" value="1"/>
</dbReference>
<dbReference type="Gene3D" id="3.30.450.150">
    <property type="entry name" value="Haem-degrading domain"/>
    <property type="match status" value="1"/>
</dbReference>
<dbReference type="Pfam" id="PF03928">
    <property type="entry name" value="HbpS-like"/>
    <property type="match status" value="1"/>
</dbReference>